<gene>
    <name evidence="1" type="ORF">N7530_001629</name>
</gene>
<evidence type="ECO:0000313" key="1">
    <source>
        <dbReference type="EMBL" id="KAJ5487329.1"/>
    </source>
</evidence>
<dbReference type="OrthoDB" id="10507215at2759"/>
<keyword evidence="2" id="KW-1185">Reference proteome</keyword>
<protein>
    <submittedName>
        <fullName evidence="1">Uncharacterized protein</fullName>
    </submittedName>
</protein>
<dbReference type="EMBL" id="JAPWDO010000001">
    <property type="protein sequence ID" value="KAJ5487329.1"/>
    <property type="molecule type" value="Genomic_DNA"/>
</dbReference>
<reference evidence="1" key="1">
    <citation type="submission" date="2022-12" db="EMBL/GenBank/DDBJ databases">
        <authorList>
            <person name="Petersen C."/>
        </authorList>
    </citation>
    <scope>NUCLEOTIDE SEQUENCE</scope>
    <source>
        <strain evidence="1">IBT 17660</strain>
    </source>
</reference>
<name>A0A9W9XAB6_9EURO</name>
<proteinExistence type="predicted"/>
<comment type="caution">
    <text evidence="1">The sequence shown here is derived from an EMBL/GenBank/DDBJ whole genome shotgun (WGS) entry which is preliminary data.</text>
</comment>
<evidence type="ECO:0000313" key="2">
    <source>
        <dbReference type="Proteomes" id="UP001147760"/>
    </source>
</evidence>
<accession>A0A9W9XAB6</accession>
<organism evidence="1 2">
    <name type="scientific">Penicillium desertorum</name>
    <dbReference type="NCBI Taxonomy" id="1303715"/>
    <lineage>
        <taxon>Eukaryota</taxon>
        <taxon>Fungi</taxon>
        <taxon>Dikarya</taxon>
        <taxon>Ascomycota</taxon>
        <taxon>Pezizomycotina</taxon>
        <taxon>Eurotiomycetes</taxon>
        <taxon>Eurotiomycetidae</taxon>
        <taxon>Eurotiales</taxon>
        <taxon>Aspergillaceae</taxon>
        <taxon>Penicillium</taxon>
    </lineage>
</organism>
<sequence length="73" mass="8013">MTTEAHEVAHRQLDKLIIIKLSQINDLADEICPCGAAHIESGSIKKRADTTYTLRTTMEGATHRTFLSPGTTC</sequence>
<dbReference type="AlphaFoldDB" id="A0A9W9XAB6"/>
<reference evidence="1" key="2">
    <citation type="journal article" date="2023" name="IMA Fungus">
        <title>Comparative genomic study of the Penicillium genus elucidates a diverse pangenome and 15 lateral gene transfer events.</title>
        <authorList>
            <person name="Petersen C."/>
            <person name="Sorensen T."/>
            <person name="Nielsen M.R."/>
            <person name="Sondergaard T.E."/>
            <person name="Sorensen J.L."/>
            <person name="Fitzpatrick D.A."/>
            <person name="Frisvad J.C."/>
            <person name="Nielsen K.L."/>
        </authorList>
    </citation>
    <scope>NUCLEOTIDE SEQUENCE</scope>
    <source>
        <strain evidence="1">IBT 17660</strain>
    </source>
</reference>
<dbReference type="Proteomes" id="UP001147760">
    <property type="component" value="Unassembled WGS sequence"/>
</dbReference>